<protein>
    <submittedName>
        <fullName evidence="2">Uncharacterized protein</fullName>
    </submittedName>
</protein>
<keyword evidence="1" id="KW-0472">Membrane</keyword>
<evidence type="ECO:0000256" key="1">
    <source>
        <dbReference type="SAM" id="Phobius"/>
    </source>
</evidence>
<dbReference type="Proteomes" id="UP000308874">
    <property type="component" value="Segment"/>
</dbReference>
<evidence type="ECO:0000313" key="2">
    <source>
        <dbReference type="EMBL" id="QBJ03460.1"/>
    </source>
</evidence>
<sequence length="93" mass="10745">MRKVKNFLADIFNSEDLIQLGRDSLQMLLFLIVSSSIIIGISFVCYISKFALNISTWIVSIFLIITLVIVLFSIVVYLYNCLKSLFNRLFRKS</sequence>
<organism evidence="2 3">
    <name type="scientific">Lactobacillus phage 521B</name>
    <dbReference type="NCBI Taxonomy" id="2510942"/>
    <lineage>
        <taxon>Viruses</taxon>
        <taxon>Duplodnaviria</taxon>
        <taxon>Heunggongvirae</taxon>
        <taxon>Uroviricota</taxon>
        <taxon>Caudoviricetes</taxon>
        <taxon>Herelleviridae</taxon>
        <taxon>Tybeckvirus</taxon>
        <taxon>Tybeckvirus tv521B</taxon>
    </lineage>
</organism>
<feature type="transmembrane region" description="Helical" evidence="1">
    <location>
        <begin position="28"/>
        <end position="51"/>
    </location>
</feature>
<feature type="transmembrane region" description="Helical" evidence="1">
    <location>
        <begin position="57"/>
        <end position="82"/>
    </location>
</feature>
<reference evidence="2 3" key="1">
    <citation type="submission" date="2019-02" db="EMBL/GenBank/DDBJ databases">
        <title>Isolation of virulent Lactobacillus brevis phages.</title>
        <authorList>
            <person name="Feyereisen M."/>
            <person name="Mahony J."/>
            <person name="O'Sullivan T."/>
            <person name="van Sinderen D."/>
        </authorList>
    </citation>
    <scope>NUCLEOTIDE SEQUENCE [LARGE SCALE GENOMIC DNA]</scope>
</reference>
<proteinExistence type="predicted"/>
<gene>
    <name evidence="2" type="ORF">B521_0110</name>
</gene>
<keyword evidence="1" id="KW-0812">Transmembrane</keyword>
<keyword evidence="1" id="KW-1133">Transmembrane helix</keyword>
<evidence type="ECO:0000313" key="3">
    <source>
        <dbReference type="Proteomes" id="UP000308874"/>
    </source>
</evidence>
<dbReference type="EMBL" id="MK504443">
    <property type="protein sequence ID" value="QBJ03460.1"/>
    <property type="molecule type" value="Genomic_DNA"/>
</dbReference>
<name>A0A4Y5FF19_9CAUD</name>
<keyword evidence="3" id="KW-1185">Reference proteome</keyword>
<accession>A0A4Y5FF19</accession>